<evidence type="ECO:0000256" key="1">
    <source>
        <dbReference type="SAM" id="SignalP"/>
    </source>
</evidence>
<dbReference type="Proteomes" id="UP000270673">
    <property type="component" value="Chromosome"/>
</dbReference>
<keyword evidence="1" id="KW-0732">Signal</keyword>
<keyword evidence="3" id="KW-1185">Reference proteome</keyword>
<proteinExistence type="predicted"/>
<evidence type="ECO:0000313" key="3">
    <source>
        <dbReference type="Proteomes" id="UP000270673"/>
    </source>
</evidence>
<organism evidence="2 3">
    <name type="scientific">Butyricimonas faecalis</name>
    <dbReference type="NCBI Taxonomy" id="2093856"/>
    <lineage>
        <taxon>Bacteria</taxon>
        <taxon>Pseudomonadati</taxon>
        <taxon>Bacteroidota</taxon>
        <taxon>Bacteroidia</taxon>
        <taxon>Bacteroidales</taxon>
        <taxon>Odoribacteraceae</taxon>
        <taxon>Butyricimonas</taxon>
    </lineage>
</organism>
<name>A0A3Q9ILB3_9BACT</name>
<evidence type="ECO:0000313" key="2">
    <source>
        <dbReference type="EMBL" id="AZS28500.1"/>
    </source>
</evidence>
<dbReference type="PROSITE" id="PS51257">
    <property type="entry name" value="PROKAR_LIPOPROTEIN"/>
    <property type="match status" value="1"/>
</dbReference>
<feature type="signal peptide" evidence="1">
    <location>
        <begin position="1"/>
        <end position="21"/>
    </location>
</feature>
<sequence>MKTILNLKQYVILLVTAFAMASCLGSNDPDFTVGGIGYVIQTVYEIPGEAEATTISSQFTPVIYTVANEPMTKCSVKAPGGESILMTQMESFGGYYWLSNLSYNSSMDKLPSGTFTITAYNQDEEPAQGTAVINNTTEMKTKLKGNVECNNAEITATFNKVEGATDYLVVLKKSSSSTLYDNFVIVASYKDTALDQAERKITLPESEYSSKITSLEAGSYYLTIAAAIVSSSSVVLYQESDVHTTFTKK</sequence>
<protein>
    <recommendedName>
        <fullName evidence="4">DUF4397 domain-containing protein</fullName>
    </recommendedName>
</protein>
<reference evidence="2 3" key="1">
    <citation type="submission" date="2018-10" db="EMBL/GenBank/DDBJ databases">
        <title>Butyricimonas faecalis sp. nov., isolated from human faeces and emended description of the genus Butyricimonas.</title>
        <authorList>
            <person name="Le Roy T."/>
            <person name="Van der Smissen P."/>
            <person name="Paquot A."/>
            <person name="Delzenne N."/>
            <person name="Muccioli G."/>
            <person name="Collet J.-F."/>
            <person name="Cani P.D."/>
        </authorList>
    </citation>
    <scope>NUCLEOTIDE SEQUENCE [LARGE SCALE GENOMIC DNA]</scope>
    <source>
        <strain evidence="2 3">H184</strain>
    </source>
</reference>
<evidence type="ECO:0008006" key="4">
    <source>
        <dbReference type="Google" id="ProtNLM"/>
    </source>
</evidence>
<dbReference type="RefSeq" id="WP_106624616.1">
    <property type="nucleotide sequence ID" value="NZ_CP032819.1"/>
</dbReference>
<dbReference type="EMBL" id="CP032819">
    <property type="protein sequence ID" value="AZS28500.1"/>
    <property type="molecule type" value="Genomic_DNA"/>
</dbReference>
<gene>
    <name evidence="2" type="ORF">D8S85_02315</name>
</gene>
<dbReference type="AlphaFoldDB" id="A0A3Q9ILB3"/>
<feature type="chain" id="PRO_5018749929" description="DUF4397 domain-containing protein" evidence="1">
    <location>
        <begin position="22"/>
        <end position="249"/>
    </location>
</feature>
<dbReference type="KEGG" id="buy:D8S85_02315"/>
<accession>A0A3Q9ILB3</accession>
<dbReference type="OrthoDB" id="1099890at2"/>